<sequence length="193" mass="21481">MAYRDTLQQLATESERTILAAYRSFTEGLLDREETVRIIAQLIAEANGRARNLADMAMAAQMMIELGEPLPVQGVDHPDEIPRLMKAANTTLTVAETSEVSEAIVARLARSEPLEAAANAAQDAMVRSGLTKGWIRQKSADACQLCEWWWREGRVWPAEHPFQHHKGCTCSPKPVLREGIKETMKTARAKGIR</sequence>
<name>A0A0N9N4T0_9ACTN</name>
<dbReference type="PATRIC" id="fig|1136941.3.peg.3428"/>
<proteinExistence type="predicted"/>
<reference evidence="1 2" key="2">
    <citation type="journal article" date="2017" name="Int. J. Syst. Evol. Microbiol.">
        <title>Gordonia phthalatica sp. nov., a di-n-butyl phthalate-degrading bacterium isolated from activated sludge.</title>
        <authorList>
            <person name="Jin D."/>
            <person name="Kong X."/>
            <person name="Jia M."/>
            <person name="Yu X."/>
            <person name="Wang X."/>
            <person name="Zhuang X."/>
            <person name="Deng Y."/>
            <person name="Bai Z."/>
        </authorList>
    </citation>
    <scope>NUCLEOTIDE SEQUENCE [LARGE SCALE GENOMIC DNA]</scope>
    <source>
        <strain evidence="1 2">QH-11</strain>
    </source>
</reference>
<evidence type="ECO:0000313" key="2">
    <source>
        <dbReference type="Proteomes" id="UP000063789"/>
    </source>
</evidence>
<dbReference type="KEGG" id="goq:ACH46_16790"/>
<dbReference type="STRING" id="1136941.ACH46_16790"/>
<dbReference type="AlphaFoldDB" id="A0A0N9N4T0"/>
<reference evidence="2" key="1">
    <citation type="submission" date="2015-06" db="EMBL/GenBank/DDBJ databases">
        <title>Complete genome sequence and metabolic analysis of phthalate degradation pathway in Gordonia sp. QH-11.</title>
        <authorList>
            <person name="Jin D."/>
            <person name="Kong X."/>
            <person name="Bai Z."/>
        </authorList>
    </citation>
    <scope>NUCLEOTIDE SEQUENCE [LARGE SCALE GENOMIC DNA]</scope>
    <source>
        <strain evidence="2">QH-11</strain>
    </source>
</reference>
<protein>
    <submittedName>
        <fullName evidence="1">Uncharacterized protein</fullName>
    </submittedName>
</protein>
<dbReference type="EMBL" id="CP011853">
    <property type="protein sequence ID" value="ALG85841.1"/>
    <property type="molecule type" value="Genomic_DNA"/>
</dbReference>
<organism evidence="1 2">
    <name type="scientific">Gordonia phthalatica</name>
    <dbReference type="NCBI Taxonomy" id="1136941"/>
    <lineage>
        <taxon>Bacteria</taxon>
        <taxon>Bacillati</taxon>
        <taxon>Actinomycetota</taxon>
        <taxon>Actinomycetes</taxon>
        <taxon>Mycobacteriales</taxon>
        <taxon>Gordoniaceae</taxon>
        <taxon>Gordonia</taxon>
    </lineage>
</organism>
<gene>
    <name evidence="1" type="ORF">ACH46_16790</name>
</gene>
<evidence type="ECO:0000313" key="1">
    <source>
        <dbReference type="EMBL" id="ALG85841.1"/>
    </source>
</evidence>
<accession>A0A0N9N4T0</accession>
<keyword evidence="2" id="KW-1185">Reference proteome</keyword>
<dbReference type="Proteomes" id="UP000063789">
    <property type="component" value="Chromosome"/>
</dbReference>